<feature type="domain" description="Tyrosine specific protein phosphatases" evidence="3">
    <location>
        <begin position="242"/>
        <end position="312"/>
    </location>
</feature>
<sequence length="373" mass="42664">MKMNNCNRRNEYFLSCSVNVFLTMLLGFGLTACHVKLPAKFYRKPLTEKDYVENRKEDYTLHLNNIPEGSQVFVQTNAGGMAPYTKFPTSDTLIALRKQVSRPYFYVVSGKDSTVLANRRVDFGKVVNFRDIGGIITRDGKTVRWGKIFRSDNLSRLKNKEFDKFNNLNISTVYDLRTSHEIKGKEDQLPDQVKYFHTPMVKDNEGQIAQLRAKVIAGEISEEQAVAQTIGFYKDAVTVNMAAYRDVVHQILDADKPVLYHCSAGKDRTGMVSAFILSVLNVDRQTIVDEYLMSNYYRRGKTEKMLGKAKLARVIKPRMDLQAIEVFMNVDESYLNAVFEIVDKQYGGTDLFVRNQLGIDDAARKRIIAKFTY</sequence>
<dbReference type="Pfam" id="PF13350">
    <property type="entry name" value="Y_phosphatase3"/>
    <property type="match status" value="1"/>
</dbReference>
<keyword evidence="5" id="KW-1185">Reference proteome</keyword>
<evidence type="ECO:0000313" key="5">
    <source>
        <dbReference type="Proteomes" id="UP000680038"/>
    </source>
</evidence>
<accession>A0A916JBG8</accession>
<gene>
    <name evidence="4" type="ORF">DYBT9275_02362</name>
</gene>
<proteinExistence type="inferred from homology"/>
<evidence type="ECO:0000259" key="3">
    <source>
        <dbReference type="PROSITE" id="PS50056"/>
    </source>
</evidence>
<dbReference type="PANTHER" id="PTHR31126">
    <property type="entry name" value="TYROSINE-PROTEIN PHOSPHATASE"/>
    <property type="match status" value="1"/>
</dbReference>
<dbReference type="PROSITE" id="PS50056">
    <property type="entry name" value="TYR_PHOSPHATASE_2"/>
    <property type="match status" value="1"/>
</dbReference>
<dbReference type="EMBL" id="CAJRAF010000002">
    <property type="protein sequence ID" value="CAG4999993.1"/>
    <property type="molecule type" value="Genomic_DNA"/>
</dbReference>
<dbReference type="RefSeq" id="WP_229252741.1">
    <property type="nucleotide sequence ID" value="NZ_CAJRAF010000002.1"/>
</dbReference>
<dbReference type="Gene3D" id="3.90.190.10">
    <property type="entry name" value="Protein tyrosine phosphatase superfamily"/>
    <property type="match status" value="1"/>
</dbReference>
<feature type="transmembrane region" description="Helical" evidence="2">
    <location>
        <begin position="12"/>
        <end position="32"/>
    </location>
</feature>
<dbReference type="InterPro" id="IPR026893">
    <property type="entry name" value="Tyr/Ser_Pase_IphP-type"/>
</dbReference>
<dbReference type="AlphaFoldDB" id="A0A916JBG8"/>
<keyword evidence="2" id="KW-0472">Membrane</keyword>
<dbReference type="Proteomes" id="UP000680038">
    <property type="component" value="Unassembled WGS sequence"/>
</dbReference>
<keyword evidence="2" id="KW-1133">Transmembrane helix</keyword>
<evidence type="ECO:0000256" key="1">
    <source>
        <dbReference type="ARBA" id="ARBA00009580"/>
    </source>
</evidence>
<comment type="caution">
    <text evidence="4">The sequence shown here is derived from an EMBL/GenBank/DDBJ whole genome shotgun (WGS) entry which is preliminary data.</text>
</comment>
<keyword evidence="2" id="KW-0812">Transmembrane</keyword>
<dbReference type="PANTHER" id="PTHR31126:SF1">
    <property type="entry name" value="TYROSINE SPECIFIC PROTEIN PHOSPHATASES DOMAIN-CONTAINING PROTEIN"/>
    <property type="match status" value="1"/>
</dbReference>
<dbReference type="InterPro" id="IPR029021">
    <property type="entry name" value="Prot-tyrosine_phosphatase-like"/>
</dbReference>
<evidence type="ECO:0000256" key="2">
    <source>
        <dbReference type="SAM" id="Phobius"/>
    </source>
</evidence>
<dbReference type="InterPro" id="IPR000387">
    <property type="entry name" value="Tyr_Pase_dom"/>
</dbReference>
<dbReference type="PROSITE" id="PS51257">
    <property type="entry name" value="PROKAR_LIPOPROTEIN"/>
    <property type="match status" value="1"/>
</dbReference>
<dbReference type="GO" id="GO:0004721">
    <property type="term" value="F:phosphoprotein phosphatase activity"/>
    <property type="evidence" value="ECO:0007669"/>
    <property type="project" value="InterPro"/>
</dbReference>
<dbReference type="SUPFAM" id="SSF52799">
    <property type="entry name" value="(Phosphotyrosine protein) phosphatases II"/>
    <property type="match status" value="1"/>
</dbReference>
<organism evidence="4 5">
    <name type="scientific">Dyadobacter helix</name>
    <dbReference type="NCBI Taxonomy" id="2822344"/>
    <lineage>
        <taxon>Bacteria</taxon>
        <taxon>Pseudomonadati</taxon>
        <taxon>Bacteroidota</taxon>
        <taxon>Cytophagia</taxon>
        <taxon>Cytophagales</taxon>
        <taxon>Spirosomataceae</taxon>
        <taxon>Dyadobacter</taxon>
    </lineage>
</organism>
<reference evidence="4" key="1">
    <citation type="submission" date="2021-04" db="EMBL/GenBank/DDBJ databases">
        <authorList>
            <person name="Rodrigo-Torres L."/>
            <person name="Arahal R. D."/>
            <person name="Lucena T."/>
        </authorList>
    </citation>
    <scope>NUCLEOTIDE SEQUENCE</scope>
    <source>
        <strain evidence="4">CECT 9275</strain>
    </source>
</reference>
<protein>
    <recommendedName>
        <fullName evidence="3">Tyrosine specific protein phosphatases domain-containing protein</fullName>
    </recommendedName>
</protein>
<name>A0A916JBG8_9BACT</name>
<comment type="similarity">
    <text evidence="1">Belongs to the protein-tyrosine phosphatase family.</text>
</comment>
<evidence type="ECO:0000313" key="4">
    <source>
        <dbReference type="EMBL" id="CAG4999993.1"/>
    </source>
</evidence>